<dbReference type="PANTHER" id="PTHR43647:SF1">
    <property type="entry name" value="3-KETO-STEROID REDUCTASE ERG27"/>
    <property type="match status" value="1"/>
</dbReference>
<gene>
    <name evidence="8" type="ORF">BDV23DRAFT_177453</name>
</gene>
<keyword evidence="2" id="KW-0521">NADP</keyword>
<keyword evidence="1" id="KW-0444">Lipid biosynthesis</keyword>
<keyword evidence="3" id="KW-0752">Steroid biosynthesis</keyword>
<dbReference type="Gene3D" id="3.40.50.720">
    <property type="entry name" value="NAD(P)-binding Rossmann-like Domain"/>
    <property type="match status" value="1"/>
</dbReference>
<reference evidence="8" key="1">
    <citation type="submission" date="2019-04" db="EMBL/GenBank/DDBJ databases">
        <title>Friends and foes A comparative genomics studyof 23 Aspergillus species from section Flavi.</title>
        <authorList>
            <consortium name="DOE Joint Genome Institute"/>
            <person name="Kjaerbolling I."/>
            <person name="Vesth T."/>
            <person name="Frisvad J.C."/>
            <person name="Nybo J.L."/>
            <person name="Theobald S."/>
            <person name="Kildgaard S."/>
            <person name="Isbrandt T."/>
            <person name="Kuo A."/>
            <person name="Sato A."/>
            <person name="Lyhne E.K."/>
            <person name="Kogle M.E."/>
            <person name="Wiebenga A."/>
            <person name="Kun R.S."/>
            <person name="Lubbers R.J."/>
            <person name="Makela M.R."/>
            <person name="Barry K."/>
            <person name="Chovatia M."/>
            <person name="Clum A."/>
            <person name="Daum C."/>
            <person name="Haridas S."/>
            <person name="He G."/>
            <person name="LaButti K."/>
            <person name="Lipzen A."/>
            <person name="Mondo S."/>
            <person name="Riley R."/>
            <person name="Salamov A."/>
            <person name="Simmons B.A."/>
            <person name="Magnuson J.K."/>
            <person name="Henrissat B."/>
            <person name="Mortensen U.H."/>
            <person name="Larsen T.O."/>
            <person name="Devries R.P."/>
            <person name="Grigoriev I.V."/>
            <person name="Machida M."/>
            <person name="Baker S.E."/>
            <person name="Andersen M.R."/>
        </authorList>
    </citation>
    <scope>NUCLEOTIDE SEQUENCE [LARGE SCALE GENOMIC DNA]</scope>
    <source>
        <strain evidence="8">IBT 14317</strain>
    </source>
</reference>
<name>A0A5N7CQT0_PETAA</name>
<dbReference type="GO" id="GO:0000253">
    <property type="term" value="F:3-beta-hydroxysteroid 3-dehydrogenase (NADP+) activity"/>
    <property type="evidence" value="ECO:0007669"/>
    <property type="project" value="TreeGrafter"/>
</dbReference>
<protein>
    <recommendedName>
        <fullName evidence="9">3-ketosteroid reductase</fullName>
    </recommendedName>
</protein>
<proteinExistence type="inferred from homology"/>
<dbReference type="SUPFAM" id="SSF51735">
    <property type="entry name" value="NAD(P)-binding Rossmann-fold domains"/>
    <property type="match status" value="1"/>
</dbReference>
<dbReference type="GO" id="GO:0006696">
    <property type="term" value="P:ergosterol biosynthetic process"/>
    <property type="evidence" value="ECO:0007669"/>
    <property type="project" value="TreeGrafter"/>
</dbReference>
<dbReference type="AlphaFoldDB" id="A0A5N7CQT0"/>
<keyword evidence="4" id="KW-0560">Oxidoreductase</keyword>
<dbReference type="PANTHER" id="PTHR43647">
    <property type="entry name" value="DEHYDROGENASE"/>
    <property type="match status" value="1"/>
</dbReference>
<dbReference type="EMBL" id="ML735214">
    <property type="protein sequence ID" value="KAE8396455.1"/>
    <property type="molecule type" value="Genomic_DNA"/>
</dbReference>
<dbReference type="GO" id="GO:0005741">
    <property type="term" value="C:mitochondrial outer membrane"/>
    <property type="evidence" value="ECO:0007669"/>
    <property type="project" value="TreeGrafter"/>
</dbReference>
<evidence type="ECO:0000256" key="4">
    <source>
        <dbReference type="ARBA" id="ARBA00023002"/>
    </source>
</evidence>
<dbReference type="InterPro" id="IPR036291">
    <property type="entry name" value="NAD(P)-bd_dom_sf"/>
</dbReference>
<dbReference type="GO" id="GO:0005811">
    <property type="term" value="C:lipid droplet"/>
    <property type="evidence" value="ECO:0007669"/>
    <property type="project" value="TreeGrafter"/>
</dbReference>
<evidence type="ECO:0000313" key="8">
    <source>
        <dbReference type="EMBL" id="KAE8396455.1"/>
    </source>
</evidence>
<evidence type="ECO:0000256" key="7">
    <source>
        <dbReference type="SAM" id="MobiDB-lite"/>
    </source>
</evidence>
<evidence type="ECO:0000256" key="2">
    <source>
        <dbReference type="ARBA" id="ARBA00022857"/>
    </source>
</evidence>
<evidence type="ECO:0000256" key="3">
    <source>
        <dbReference type="ARBA" id="ARBA00022955"/>
    </source>
</evidence>
<comment type="similarity">
    <text evidence="6">Belongs to the short-chain dehydrogenases/reductases (SDR) family. ERG27 subfamily.</text>
</comment>
<evidence type="ECO:0000256" key="1">
    <source>
        <dbReference type="ARBA" id="ARBA00022516"/>
    </source>
</evidence>
<sequence>MSVALNHVAAKVHIGDEIEFPADNQFDIITADSLDSVGYSKRVVQKSYFEVLNGALVGREFWLCKVDFGLGFSICCRLVDEFLSSPQRANQSLTVIFTTRSPKKGNDTRRRLQDHLRSTSATPSPTTRVTFVSESVDLNNLVSVRALSQRLNEEYPKLDAIVLNAGIGGWTTLNWPKAVWGVLTDIVHEVTWPSYKIAPVGMVTDYQTTTLADQEPRLGSVFCANVFGHYMLAHNVMPLLRRSGQPNGPGRIIWVSSIEATVKLFDIEDLQGLRTKAPYESSKALTDLLALTADLPSTAPFVKSFYSVDDNRTKSGFGRPRVANDESSAPKMYLSHPGICGTGIIPLSWPLFYSMIVAFFFARLLGSPWHSVSTYLGACAPVWLALSAQSILDTAESAYRQYGGGRVKWGSSCNWRGKDSPLSTEVDGWGHAGVVGPAVVGEDRWRRRKRGAVDLTAEDKVEFEELGRKCWQKMEELRIEWDKLLDLAEVRPDDFGLGF</sequence>
<feature type="region of interest" description="Disordered" evidence="7">
    <location>
        <begin position="102"/>
        <end position="124"/>
    </location>
</feature>
<dbReference type="GO" id="GO:0005789">
    <property type="term" value="C:endoplasmic reticulum membrane"/>
    <property type="evidence" value="ECO:0007669"/>
    <property type="project" value="TreeGrafter"/>
</dbReference>
<organism evidence="8">
    <name type="scientific">Petromyces alliaceus</name>
    <name type="common">Aspergillus alliaceus</name>
    <dbReference type="NCBI Taxonomy" id="209559"/>
    <lineage>
        <taxon>Eukaryota</taxon>
        <taxon>Fungi</taxon>
        <taxon>Dikarya</taxon>
        <taxon>Ascomycota</taxon>
        <taxon>Pezizomycotina</taxon>
        <taxon>Eurotiomycetes</taxon>
        <taxon>Eurotiomycetidae</taxon>
        <taxon>Eurotiales</taxon>
        <taxon>Aspergillaceae</taxon>
        <taxon>Aspergillus</taxon>
        <taxon>Aspergillus subgen. Circumdati</taxon>
    </lineage>
</organism>
<dbReference type="Proteomes" id="UP000326877">
    <property type="component" value="Unassembled WGS sequence"/>
</dbReference>
<dbReference type="FunFam" id="3.40.50.720:FF:000524">
    <property type="entry name" value="3-ketosteroid reductase"/>
    <property type="match status" value="1"/>
</dbReference>
<accession>A0A5N7CQT0</accession>
<dbReference type="OrthoDB" id="9989144at2759"/>
<keyword evidence="5" id="KW-0443">Lipid metabolism</keyword>
<evidence type="ECO:0000256" key="5">
    <source>
        <dbReference type="ARBA" id="ARBA00023098"/>
    </source>
</evidence>
<dbReference type="InterPro" id="IPR051593">
    <property type="entry name" value="Ergosterol_Biosynth_ERG27"/>
</dbReference>
<feature type="compositionally biased region" description="Basic and acidic residues" evidence="7">
    <location>
        <begin position="104"/>
        <end position="117"/>
    </location>
</feature>
<evidence type="ECO:0008006" key="9">
    <source>
        <dbReference type="Google" id="ProtNLM"/>
    </source>
</evidence>
<evidence type="ECO:0000256" key="6">
    <source>
        <dbReference type="ARBA" id="ARBA00023593"/>
    </source>
</evidence>